<dbReference type="PROSITE" id="PS50089">
    <property type="entry name" value="ZF_RING_2"/>
    <property type="match status" value="1"/>
</dbReference>
<dbReference type="PROSITE" id="PS00518">
    <property type="entry name" value="ZF_RING_1"/>
    <property type="match status" value="1"/>
</dbReference>
<dbReference type="SMART" id="SM00184">
    <property type="entry name" value="RING"/>
    <property type="match status" value="1"/>
</dbReference>
<keyword evidence="5" id="KW-0812">Transmembrane</keyword>
<keyword evidence="5" id="KW-1133">Transmembrane helix</keyword>
<dbReference type="AlphaFoldDB" id="A0A9P7RU78"/>
<dbReference type="Proteomes" id="UP001049176">
    <property type="component" value="Chromosome 7"/>
</dbReference>
<sequence>MLVSHSSGECDVCFKTFKTETKSLPLTSNNAVHPRHPHVLHCGHVFCKRCLDLMEARMDRKCPLCRATFDRTDIRKLHLECFDDRADVLLQILNKAWDEEHGEHLNDVIAQVEEFLDTKGKHECLGLRIALRAFYEHLDDSRVEREAPGDTSSQFVNNFWNDWSLIEGIIVIVLVMMMWICLPYPSFDYKPELEYQRDQASPLAIVYCPQ</sequence>
<evidence type="ECO:0000313" key="7">
    <source>
        <dbReference type="EMBL" id="KAG7089301.1"/>
    </source>
</evidence>
<dbReference type="Gene3D" id="3.30.40.10">
    <property type="entry name" value="Zinc/RING finger domain, C3HC4 (zinc finger)"/>
    <property type="match status" value="1"/>
</dbReference>
<dbReference type="EMBL" id="CM032187">
    <property type="protein sequence ID" value="KAG7089301.1"/>
    <property type="molecule type" value="Genomic_DNA"/>
</dbReference>
<evidence type="ECO:0000256" key="2">
    <source>
        <dbReference type="ARBA" id="ARBA00022771"/>
    </source>
</evidence>
<evidence type="ECO:0000256" key="4">
    <source>
        <dbReference type="PROSITE-ProRule" id="PRU00175"/>
    </source>
</evidence>
<evidence type="ECO:0000313" key="8">
    <source>
        <dbReference type="Proteomes" id="UP001049176"/>
    </source>
</evidence>
<keyword evidence="2 4" id="KW-0863">Zinc-finger</keyword>
<keyword evidence="3" id="KW-0862">Zinc</keyword>
<proteinExistence type="predicted"/>
<dbReference type="InterPro" id="IPR027370">
    <property type="entry name" value="Znf-RING_euk"/>
</dbReference>
<dbReference type="Pfam" id="PF13445">
    <property type="entry name" value="zf-RING_UBOX"/>
    <property type="match status" value="1"/>
</dbReference>
<dbReference type="InterPro" id="IPR001841">
    <property type="entry name" value="Znf_RING"/>
</dbReference>
<evidence type="ECO:0000259" key="6">
    <source>
        <dbReference type="PROSITE" id="PS50089"/>
    </source>
</evidence>
<gene>
    <name evidence="7" type="ORF">E1B28_010999</name>
</gene>
<evidence type="ECO:0000256" key="1">
    <source>
        <dbReference type="ARBA" id="ARBA00022723"/>
    </source>
</evidence>
<dbReference type="GeneID" id="66080074"/>
<keyword evidence="1" id="KW-0479">Metal-binding</keyword>
<feature type="transmembrane region" description="Helical" evidence="5">
    <location>
        <begin position="163"/>
        <end position="182"/>
    </location>
</feature>
<dbReference type="OrthoDB" id="6105938at2759"/>
<evidence type="ECO:0000256" key="5">
    <source>
        <dbReference type="SAM" id="Phobius"/>
    </source>
</evidence>
<dbReference type="InterPro" id="IPR013083">
    <property type="entry name" value="Znf_RING/FYVE/PHD"/>
</dbReference>
<feature type="domain" description="RING-type" evidence="6">
    <location>
        <begin position="10"/>
        <end position="66"/>
    </location>
</feature>
<reference evidence="7" key="1">
    <citation type="journal article" date="2021" name="Genome Biol. Evol.">
        <title>The assembled and annotated genome of the fairy-ring fungus Marasmius oreades.</title>
        <authorList>
            <person name="Hiltunen M."/>
            <person name="Ament-Velasquez S.L."/>
            <person name="Johannesson H."/>
        </authorList>
    </citation>
    <scope>NUCLEOTIDE SEQUENCE</scope>
    <source>
        <strain evidence="7">03SP1</strain>
    </source>
</reference>
<dbReference type="RefSeq" id="XP_043005771.1">
    <property type="nucleotide sequence ID" value="XM_043155987.1"/>
</dbReference>
<keyword evidence="8" id="KW-1185">Reference proteome</keyword>
<comment type="caution">
    <text evidence="7">The sequence shown here is derived from an EMBL/GenBank/DDBJ whole genome shotgun (WGS) entry which is preliminary data.</text>
</comment>
<organism evidence="7 8">
    <name type="scientific">Marasmius oreades</name>
    <name type="common">fairy-ring Marasmius</name>
    <dbReference type="NCBI Taxonomy" id="181124"/>
    <lineage>
        <taxon>Eukaryota</taxon>
        <taxon>Fungi</taxon>
        <taxon>Dikarya</taxon>
        <taxon>Basidiomycota</taxon>
        <taxon>Agaricomycotina</taxon>
        <taxon>Agaricomycetes</taxon>
        <taxon>Agaricomycetidae</taxon>
        <taxon>Agaricales</taxon>
        <taxon>Marasmiineae</taxon>
        <taxon>Marasmiaceae</taxon>
        <taxon>Marasmius</taxon>
    </lineage>
</organism>
<dbReference type="GO" id="GO:0008270">
    <property type="term" value="F:zinc ion binding"/>
    <property type="evidence" value="ECO:0007669"/>
    <property type="project" value="UniProtKB-KW"/>
</dbReference>
<dbReference type="InterPro" id="IPR017907">
    <property type="entry name" value="Znf_RING_CS"/>
</dbReference>
<dbReference type="SUPFAM" id="SSF57850">
    <property type="entry name" value="RING/U-box"/>
    <property type="match status" value="1"/>
</dbReference>
<dbReference type="KEGG" id="more:E1B28_010999"/>
<accession>A0A9P7RU78</accession>
<name>A0A9P7RU78_9AGAR</name>
<protein>
    <recommendedName>
        <fullName evidence="6">RING-type domain-containing protein</fullName>
    </recommendedName>
</protein>
<keyword evidence="5" id="KW-0472">Membrane</keyword>
<evidence type="ECO:0000256" key="3">
    <source>
        <dbReference type="ARBA" id="ARBA00022833"/>
    </source>
</evidence>